<dbReference type="Pfam" id="PF00072">
    <property type="entry name" value="Response_reg"/>
    <property type="match status" value="1"/>
</dbReference>
<reference evidence="3 4" key="1">
    <citation type="journal article" date="2012" name="J. Bacteriol.">
        <title>Genome Sequence of Radiation-Resistant Modestobacter marinus Strain BC501, a Representative Actinobacterium That Thrives on Calcareous Stone Surfaces.</title>
        <authorList>
            <person name="Normand P."/>
            <person name="Gury J."/>
            <person name="Pujic P."/>
            <person name="Chouaia B."/>
            <person name="Crotti E."/>
            <person name="Brusetti L."/>
            <person name="Daffonchio D."/>
            <person name="Vacherie B."/>
            <person name="Barbe V."/>
            <person name="Medigue C."/>
            <person name="Calteau A."/>
            <person name="Ghodhbane-Gtari F."/>
            <person name="Essoussi I."/>
            <person name="Nouioui I."/>
            <person name="Abbassi-Ghozzi I."/>
            <person name="Gtari M."/>
        </authorList>
    </citation>
    <scope>NUCLEOTIDE SEQUENCE [LARGE SCALE GENOMIC DNA]</scope>
    <source>
        <strain evidence="4">BC 501</strain>
    </source>
</reference>
<evidence type="ECO:0000259" key="2">
    <source>
        <dbReference type="PROSITE" id="PS50110"/>
    </source>
</evidence>
<dbReference type="CDD" id="cd17535">
    <property type="entry name" value="REC_NarL-like"/>
    <property type="match status" value="1"/>
</dbReference>
<dbReference type="EMBL" id="FO203431">
    <property type="protein sequence ID" value="CCH87798.1"/>
    <property type="molecule type" value="Genomic_DNA"/>
</dbReference>
<dbReference type="KEGG" id="mmar:MODMU_2366"/>
<dbReference type="InterPro" id="IPR011006">
    <property type="entry name" value="CheY-like_superfamily"/>
</dbReference>
<dbReference type="STRING" id="477641.MODMU_2366"/>
<protein>
    <submittedName>
        <fullName evidence="3">Signal transduction response regulator, receiver domain</fullName>
    </submittedName>
</protein>
<dbReference type="AlphaFoldDB" id="I4EWN5"/>
<dbReference type="PANTHER" id="PTHR45566">
    <property type="entry name" value="HTH-TYPE TRANSCRIPTIONAL REGULATOR YHJB-RELATED"/>
    <property type="match status" value="1"/>
</dbReference>
<dbReference type="GO" id="GO:0000160">
    <property type="term" value="P:phosphorelay signal transduction system"/>
    <property type="evidence" value="ECO:0007669"/>
    <property type="project" value="InterPro"/>
</dbReference>
<evidence type="ECO:0000313" key="3">
    <source>
        <dbReference type="EMBL" id="CCH87798.1"/>
    </source>
</evidence>
<evidence type="ECO:0000313" key="4">
    <source>
        <dbReference type="Proteomes" id="UP000006461"/>
    </source>
</evidence>
<dbReference type="Gene3D" id="3.40.50.2300">
    <property type="match status" value="1"/>
</dbReference>
<dbReference type="InterPro" id="IPR051015">
    <property type="entry name" value="EvgA-like"/>
</dbReference>
<keyword evidence="1" id="KW-0597">Phosphoprotein</keyword>
<dbReference type="SMART" id="SM00448">
    <property type="entry name" value="REC"/>
    <property type="match status" value="1"/>
</dbReference>
<dbReference type="SUPFAM" id="SSF52172">
    <property type="entry name" value="CheY-like"/>
    <property type="match status" value="1"/>
</dbReference>
<dbReference type="PANTHER" id="PTHR45566:SF2">
    <property type="entry name" value="NARL SUBFAMILY"/>
    <property type="match status" value="1"/>
</dbReference>
<dbReference type="HOGENOM" id="CLU_1045150_0_0_11"/>
<feature type="domain" description="Response regulatory" evidence="2">
    <location>
        <begin position="142"/>
        <end position="256"/>
    </location>
</feature>
<name>I4EWN5_MODI5</name>
<evidence type="ECO:0000256" key="1">
    <source>
        <dbReference type="PROSITE-ProRule" id="PRU00169"/>
    </source>
</evidence>
<gene>
    <name evidence="3" type="ordered locus">MODMU_2366</name>
</gene>
<sequence>MDASERVSWADCPNCGGLVAVSWRDGDAIAVDCVGGCRLRLERGRISAVIRDPAGVLGDAEQMASLLEDAVVEASEAYGLSDFRVAAGLVADTWADILREEGRSLRLTALATAAVREVGARLHRQQISVRPRNSRNASTDIRVLVVDDHPLARVRLTEMLAGEADISVVGECGLGSQVVEAAARLRPHIVCLDRSMPAEDALAATRALRAADPGVRIVLVSSGGEARLDVALAGADALVPTDAGRHALLRCLRTVASRGTECPYCL</sequence>
<dbReference type="PROSITE" id="PS50110">
    <property type="entry name" value="RESPONSE_REGULATORY"/>
    <property type="match status" value="1"/>
</dbReference>
<dbReference type="Proteomes" id="UP000006461">
    <property type="component" value="Chromosome"/>
</dbReference>
<dbReference type="eggNOG" id="COG2197">
    <property type="taxonomic scope" value="Bacteria"/>
</dbReference>
<dbReference type="InterPro" id="IPR058245">
    <property type="entry name" value="NreC/VraR/RcsB-like_REC"/>
</dbReference>
<dbReference type="InterPro" id="IPR001789">
    <property type="entry name" value="Sig_transdc_resp-reg_receiver"/>
</dbReference>
<accession>I4EWN5</accession>
<feature type="modified residue" description="4-aspartylphosphate" evidence="1">
    <location>
        <position position="193"/>
    </location>
</feature>
<organism evidence="3 4">
    <name type="scientific">Modestobacter italicus (strain DSM 44449 / CECT 9708 / BC 501)</name>
    <dbReference type="NCBI Taxonomy" id="2732864"/>
    <lineage>
        <taxon>Bacteria</taxon>
        <taxon>Bacillati</taxon>
        <taxon>Actinomycetota</taxon>
        <taxon>Actinomycetes</taxon>
        <taxon>Geodermatophilales</taxon>
        <taxon>Geodermatophilaceae</taxon>
        <taxon>Modestobacter</taxon>
    </lineage>
</organism>
<keyword evidence="4" id="KW-1185">Reference proteome</keyword>
<proteinExistence type="predicted"/>